<reference evidence="17" key="1">
    <citation type="journal article" date="2014" name="Int. J. Syst. Evol. Microbiol.">
        <title>Complete genome sequence of Corynebacterium casei LMG S-19264T (=DSM 44701T), isolated from a smear-ripened cheese.</title>
        <authorList>
            <consortium name="US DOE Joint Genome Institute (JGI-PGF)"/>
            <person name="Walter F."/>
            <person name="Albersmeier A."/>
            <person name="Kalinowski J."/>
            <person name="Ruckert C."/>
        </authorList>
    </citation>
    <scope>NUCLEOTIDE SEQUENCE</scope>
    <source>
        <strain evidence="17">JCM 13583</strain>
    </source>
</reference>
<gene>
    <name evidence="14" type="primary">lig</name>
    <name evidence="17" type="ORF">GCM10007108_15570</name>
</gene>
<name>A0AA37FC74_9ARCH</name>
<dbReference type="EC" id="6.5.1.1" evidence="14"/>
<accession>A0AA37FC74</accession>
<dbReference type="InterPro" id="IPR012310">
    <property type="entry name" value="DNA_ligase_ATP-dep_cent"/>
</dbReference>
<dbReference type="InterPro" id="IPR012309">
    <property type="entry name" value="DNA_ligase_ATP-dep_C"/>
</dbReference>
<comment type="function">
    <text evidence="14">DNA ligase that seals nicks in double-stranded DNA during DNA replication, DNA recombination and DNA repair.</text>
</comment>
<evidence type="ECO:0000256" key="14">
    <source>
        <dbReference type="HAMAP-Rule" id="MF_00407"/>
    </source>
</evidence>
<feature type="binding site" evidence="14">
    <location>
        <position position="424"/>
    </location>
    <ligand>
        <name>ATP</name>
        <dbReference type="ChEBI" id="CHEBI:30616"/>
    </ligand>
</feature>
<dbReference type="InterPro" id="IPR016059">
    <property type="entry name" value="DNA_ligase_ATP-dep_CS"/>
</dbReference>
<reference evidence="17" key="2">
    <citation type="submission" date="2022-09" db="EMBL/GenBank/DDBJ databases">
        <authorList>
            <person name="Sun Q."/>
            <person name="Ohkuma M."/>
        </authorList>
    </citation>
    <scope>NUCLEOTIDE SEQUENCE</scope>
    <source>
        <strain evidence="17">JCM 13583</strain>
    </source>
</reference>
<evidence type="ECO:0000256" key="2">
    <source>
        <dbReference type="ARBA" id="ARBA00013308"/>
    </source>
</evidence>
<dbReference type="InterPro" id="IPR012340">
    <property type="entry name" value="NA-bd_OB-fold"/>
</dbReference>
<dbReference type="SUPFAM" id="SSF56091">
    <property type="entry name" value="DNA ligase/mRNA capping enzyme, catalytic domain"/>
    <property type="match status" value="1"/>
</dbReference>
<protein>
    <recommendedName>
        <fullName evidence="2 14">DNA ligase</fullName>
        <ecNumber evidence="14">6.5.1.1</ecNumber>
    </recommendedName>
    <alternativeName>
        <fullName evidence="14">Polydeoxyribonucleotide synthase [ATP]</fullName>
    </alternativeName>
</protein>
<dbReference type="NCBIfam" id="TIGR00574">
    <property type="entry name" value="dnl1"/>
    <property type="match status" value="1"/>
</dbReference>
<feature type="binding site" evidence="14">
    <location>
        <position position="341"/>
    </location>
    <ligand>
        <name>ATP</name>
        <dbReference type="ChEBI" id="CHEBI:30616"/>
    </ligand>
</feature>
<dbReference type="GO" id="GO:0071897">
    <property type="term" value="P:DNA biosynthetic process"/>
    <property type="evidence" value="ECO:0007669"/>
    <property type="project" value="InterPro"/>
</dbReference>
<evidence type="ECO:0000256" key="6">
    <source>
        <dbReference type="ARBA" id="ARBA00022723"/>
    </source>
</evidence>
<evidence type="ECO:0000313" key="17">
    <source>
        <dbReference type="EMBL" id="GGM78307.1"/>
    </source>
</evidence>
<organism evidence="17 18">
    <name type="scientific">Thermogymnomonas acidicola</name>
    <dbReference type="NCBI Taxonomy" id="399579"/>
    <lineage>
        <taxon>Archaea</taxon>
        <taxon>Methanobacteriati</taxon>
        <taxon>Thermoplasmatota</taxon>
        <taxon>Thermoplasmata</taxon>
        <taxon>Thermoplasmatales</taxon>
        <taxon>Thermogymnomonas</taxon>
    </lineage>
</organism>
<feature type="binding site" evidence="14">
    <location>
        <position position="418"/>
    </location>
    <ligand>
        <name>ATP</name>
        <dbReference type="ChEBI" id="CHEBI:30616"/>
    </ligand>
</feature>
<keyword evidence="6 14" id="KW-0479">Metal-binding</keyword>
<keyword evidence="12 14" id="KW-0234">DNA repair</keyword>
<dbReference type="AlphaFoldDB" id="A0AA37FC74"/>
<dbReference type="GO" id="GO:0051301">
    <property type="term" value="P:cell division"/>
    <property type="evidence" value="ECO:0007669"/>
    <property type="project" value="UniProtKB-KW"/>
</dbReference>
<keyword evidence="9 14" id="KW-0067">ATP-binding</keyword>
<dbReference type="CDD" id="cd07901">
    <property type="entry name" value="Adenylation_DNA_ligase_Arch_LigB"/>
    <property type="match status" value="1"/>
</dbReference>
<comment type="catalytic activity">
    <reaction evidence="14">
        <text>ATP + (deoxyribonucleotide)n-3'-hydroxyl + 5'-phospho-(deoxyribonucleotide)m = (deoxyribonucleotide)n+m + AMP + diphosphate.</text>
        <dbReference type="EC" id="6.5.1.1"/>
    </reaction>
</comment>
<keyword evidence="18" id="KW-1185">Reference proteome</keyword>
<dbReference type="InterPro" id="IPR012308">
    <property type="entry name" value="DNA_ligase_ATP-dep_N"/>
</dbReference>
<proteinExistence type="inferred from homology"/>
<dbReference type="Pfam" id="PF01068">
    <property type="entry name" value="DNA_ligase_A_M"/>
    <property type="match status" value="1"/>
</dbReference>
<dbReference type="GO" id="GO:0003677">
    <property type="term" value="F:DNA binding"/>
    <property type="evidence" value="ECO:0007669"/>
    <property type="project" value="InterPro"/>
</dbReference>
<dbReference type="Pfam" id="PF04679">
    <property type="entry name" value="DNA_ligase_A_C"/>
    <property type="match status" value="1"/>
</dbReference>
<dbReference type="Gene3D" id="3.30.470.30">
    <property type="entry name" value="DNA ligase/mRNA capping enzyme"/>
    <property type="match status" value="1"/>
</dbReference>
<dbReference type="FunFam" id="2.40.50.140:FF:000062">
    <property type="entry name" value="DNA ligase"/>
    <property type="match status" value="1"/>
</dbReference>
<keyword evidence="13 14" id="KW-0131">Cell cycle</keyword>
<evidence type="ECO:0000259" key="16">
    <source>
        <dbReference type="PROSITE" id="PS50160"/>
    </source>
</evidence>
<evidence type="ECO:0000256" key="15">
    <source>
        <dbReference type="RuleBase" id="RU004196"/>
    </source>
</evidence>
<dbReference type="HAMAP" id="MF_00407">
    <property type="entry name" value="DNA_ligase"/>
    <property type="match status" value="1"/>
</dbReference>
<dbReference type="FunFam" id="3.30.470.30:FF:000012">
    <property type="entry name" value="Probable DNA ligase"/>
    <property type="match status" value="1"/>
</dbReference>
<feature type="binding site" evidence="14">
    <location>
        <position position="255"/>
    </location>
    <ligand>
        <name>ATP</name>
        <dbReference type="ChEBI" id="CHEBI:30616"/>
    </ligand>
</feature>
<keyword evidence="7 14" id="KW-0547">Nucleotide-binding</keyword>
<evidence type="ECO:0000256" key="11">
    <source>
        <dbReference type="ARBA" id="ARBA00023172"/>
    </source>
</evidence>
<comment type="similarity">
    <text evidence="1 14 15">Belongs to the ATP-dependent DNA ligase family.</text>
</comment>
<dbReference type="GO" id="GO:0046872">
    <property type="term" value="F:metal ion binding"/>
    <property type="evidence" value="ECO:0007669"/>
    <property type="project" value="UniProtKB-KW"/>
</dbReference>
<dbReference type="GO" id="GO:0003910">
    <property type="term" value="F:DNA ligase (ATP) activity"/>
    <property type="evidence" value="ECO:0007669"/>
    <property type="project" value="UniProtKB-UniRule"/>
</dbReference>
<dbReference type="Proteomes" id="UP000632195">
    <property type="component" value="Unassembled WGS sequence"/>
</dbReference>
<evidence type="ECO:0000256" key="1">
    <source>
        <dbReference type="ARBA" id="ARBA00007572"/>
    </source>
</evidence>
<keyword evidence="10 14" id="KW-0460">Magnesium</keyword>
<dbReference type="SUPFAM" id="SSF117018">
    <property type="entry name" value="ATP-dependent DNA ligase DNA-binding domain"/>
    <property type="match status" value="1"/>
</dbReference>
<dbReference type="InterPro" id="IPR036599">
    <property type="entry name" value="DNA_ligase_N_sf"/>
</dbReference>
<keyword evidence="11 14" id="KW-0233">DNA recombination</keyword>
<keyword evidence="5 14" id="KW-0235">DNA replication</keyword>
<sequence>MLFSEATEVFEKMSRTTKRLELTSLLSELLKRAGDDLEYLVYLVQGKLLPDYRGVELGMAEQLILRALSEVSSLDGEEIEEMYRKTGDLGELAGQVVSSRAQGTLFRQELTVKYVYDSLMKVATSSGQGSIRVKMSIYKDLIMNSDPRDAVYITRIINGKLRLGVSDATILDALTLSFAEPGLRDGVSEAYNFYPDLAYIARLLREGRIDDVLKIGPQPGVPVKVMLAERLSSVHEIMEKMGGRAAFEFKYDGIRVQVHVFGGQVRIFSRGLEETTGQFPDIVRAVKEEVKVESAILDGEAVPVNPETGEIYPFQVVSQRRGRKHDLERVSEEVPIVVFFFDIIYLNGRQLHREAYGERRRLLRETVRESERLRIARTLVSSDEGEVERFFNESIEYGCEGLVAKSLSENSIYRAGARGWLWIKLKRDYEAEMSDSLDLVVVGAFSGHGRRGGTYGALLMAAYDQEKDEFVTVCKLGSGFNDEMLFSLPKMFQQLVTKEKPARVNSIMEPDFWIYPSVVLEVRGAEITLSPVHTCAMGTVARDSGLALRFPRFTGKIRNDKKPEDATSVMEILEMFRSQKKKSVGE</sequence>
<evidence type="ECO:0000313" key="18">
    <source>
        <dbReference type="Proteomes" id="UP000632195"/>
    </source>
</evidence>
<evidence type="ECO:0000256" key="12">
    <source>
        <dbReference type="ARBA" id="ARBA00023204"/>
    </source>
</evidence>
<dbReference type="CDD" id="cd07969">
    <property type="entry name" value="OBF_DNA_ligase_I"/>
    <property type="match status" value="1"/>
</dbReference>
<comment type="cofactor">
    <cofactor evidence="14">
        <name>Mg(2+)</name>
        <dbReference type="ChEBI" id="CHEBI:18420"/>
    </cofactor>
</comment>
<keyword evidence="8 14" id="KW-0227">DNA damage</keyword>
<dbReference type="GO" id="GO:0006281">
    <property type="term" value="P:DNA repair"/>
    <property type="evidence" value="ECO:0007669"/>
    <property type="project" value="UniProtKB-UniRule"/>
</dbReference>
<dbReference type="PROSITE" id="PS50160">
    <property type="entry name" value="DNA_LIGASE_A3"/>
    <property type="match status" value="1"/>
</dbReference>
<dbReference type="EMBL" id="BMNY01000003">
    <property type="protein sequence ID" value="GGM78307.1"/>
    <property type="molecule type" value="Genomic_DNA"/>
</dbReference>
<keyword evidence="3 14" id="KW-0436">Ligase</keyword>
<dbReference type="InterPro" id="IPR050191">
    <property type="entry name" value="ATP-dep_DNA_ligase"/>
</dbReference>
<evidence type="ECO:0000256" key="9">
    <source>
        <dbReference type="ARBA" id="ARBA00022840"/>
    </source>
</evidence>
<evidence type="ECO:0000256" key="13">
    <source>
        <dbReference type="ARBA" id="ARBA00023306"/>
    </source>
</evidence>
<dbReference type="GO" id="GO:0006273">
    <property type="term" value="P:lagging strand elongation"/>
    <property type="evidence" value="ECO:0007669"/>
    <property type="project" value="TreeGrafter"/>
</dbReference>
<dbReference type="GO" id="GO:0006310">
    <property type="term" value="P:DNA recombination"/>
    <property type="evidence" value="ECO:0007669"/>
    <property type="project" value="UniProtKB-UniRule"/>
</dbReference>
<feature type="binding site" evidence="14">
    <location>
        <position position="248"/>
    </location>
    <ligand>
        <name>ATP</name>
        <dbReference type="ChEBI" id="CHEBI:30616"/>
    </ligand>
</feature>
<evidence type="ECO:0000256" key="5">
    <source>
        <dbReference type="ARBA" id="ARBA00022705"/>
    </source>
</evidence>
<feature type="active site" description="N6-AMP-lysine intermediate" evidence="14">
    <location>
        <position position="250"/>
    </location>
</feature>
<dbReference type="SUPFAM" id="SSF50249">
    <property type="entry name" value="Nucleic acid-binding proteins"/>
    <property type="match status" value="1"/>
</dbReference>
<dbReference type="Gene3D" id="2.40.50.140">
    <property type="entry name" value="Nucleic acid-binding proteins"/>
    <property type="match status" value="1"/>
</dbReference>
<dbReference type="PANTHER" id="PTHR45674">
    <property type="entry name" value="DNA LIGASE 1/3 FAMILY MEMBER"/>
    <property type="match status" value="1"/>
</dbReference>
<evidence type="ECO:0000256" key="8">
    <source>
        <dbReference type="ARBA" id="ARBA00022763"/>
    </source>
</evidence>
<dbReference type="PANTHER" id="PTHR45674:SF4">
    <property type="entry name" value="DNA LIGASE 1"/>
    <property type="match status" value="1"/>
</dbReference>
<feature type="binding site" evidence="14">
    <location>
        <position position="300"/>
    </location>
    <ligand>
        <name>ATP</name>
        <dbReference type="ChEBI" id="CHEBI:30616"/>
    </ligand>
</feature>
<dbReference type="InterPro" id="IPR000977">
    <property type="entry name" value="DNA_ligase_ATP-dep"/>
</dbReference>
<evidence type="ECO:0000256" key="7">
    <source>
        <dbReference type="ARBA" id="ARBA00022741"/>
    </source>
</evidence>
<dbReference type="Gene3D" id="1.10.3260.10">
    <property type="entry name" value="DNA ligase, ATP-dependent, N-terminal domain"/>
    <property type="match status" value="1"/>
</dbReference>
<dbReference type="RefSeq" id="WP_188681688.1">
    <property type="nucleotide sequence ID" value="NZ_BMNY01000003.1"/>
</dbReference>
<evidence type="ECO:0000256" key="3">
    <source>
        <dbReference type="ARBA" id="ARBA00022598"/>
    </source>
</evidence>
<dbReference type="PROSITE" id="PS00697">
    <property type="entry name" value="DNA_LIGASE_A1"/>
    <property type="match status" value="1"/>
</dbReference>
<dbReference type="GO" id="GO:0005524">
    <property type="term" value="F:ATP binding"/>
    <property type="evidence" value="ECO:0007669"/>
    <property type="project" value="UniProtKB-UniRule"/>
</dbReference>
<comment type="caution">
    <text evidence="17">The sequence shown here is derived from an EMBL/GenBank/DDBJ whole genome shotgun (WGS) entry which is preliminary data.</text>
</comment>
<evidence type="ECO:0000256" key="4">
    <source>
        <dbReference type="ARBA" id="ARBA00022618"/>
    </source>
</evidence>
<dbReference type="InterPro" id="IPR022865">
    <property type="entry name" value="DNA_ligae_ATP-dep_bac/arc"/>
</dbReference>
<feature type="domain" description="ATP-dependent DNA ligase family profile" evidence="16">
    <location>
        <begin position="329"/>
        <end position="464"/>
    </location>
</feature>
<dbReference type="FunFam" id="1.10.3260.10:FF:000007">
    <property type="entry name" value="DNA ligase"/>
    <property type="match status" value="1"/>
</dbReference>
<dbReference type="Pfam" id="PF04675">
    <property type="entry name" value="DNA_ligase_A_N"/>
    <property type="match status" value="1"/>
</dbReference>
<feature type="binding site" evidence="14">
    <location>
        <position position="270"/>
    </location>
    <ligand>
        <name>ATP</name>
        <dbReference type="ChEBI" id="CHEBI:30616"/>
    </ligand>
</feature>
<evidence type="ECO:0000256" key="10">
    <source>
        <dbReference type="ARBA" id="ARBA00022842"/>
    </source>
</evidence>
<keyword evidence="4 14" id="KW-0132">Cell division</keyword>